<dbReference type="EMBL" id="MCGT01000018">
    <property type="protein sequence ID" value="ORX52331.1"/>
    <property type="molecule type" value="Genomic_DNA"/>
</dbReference>
<keyword evidence="3" id="KW-1185">Reference proteome</keyword>
<dbReference type="InterPro" id="IPR001810">
    <property type="entry name" value="F-box_dom"/>
</dbReference>
<evidence type="ECO:0000313" key="3">
    <source>
        <dbReference type="Proteomes" id="UP000242146"/>
    </source>
</evidence>
<dbReference type="PROSITE" id="PS50181">
    <property type="entry name" value="FBOX"/>
    <property type="match status" value="1"/>
</dbReference>
<dbReference type="Proteomes" id="UP000242146">
    <property type="component" value="Unassembled WGS sequence"/>
</dbReference>
<reference evidence="2 3" key="1">
    <citation type="submission" date="2016-07" db="EMBL/GenBank/DDBJ databases">
        <title>Pervasive Adenine N6-methylation of Active Genes in Fungi.</title>
        <authorList>
            <consortium name="DOE Joint Genome Institute"/>
            <person name="Mondo S.J."/>
            <person name="Dannebaum R.O."/>
            <person name="Kuo R.C."/>
            <person name="Labutti K."/>
            <person name="Haridas S."/>
            <person name="Kuo A."/>
            <person name="Salamov A."/>
            <person name="Ahrendt S.R."/>
            <person name="Lipzen A."/>
            <person name="Sullivan W."/>
            <person name="Andreopoulos W.B."/>
            <person name="Clum A."/>
            <person name="Lindquist E."/>
            <person name="Daum C."/>
            <person name="Ramamoorthy G.K."/>
            <person name="Gryganskyi A."/>
            <person name="Culley D."/>
            <person name="Magnuson J.K."/>
            <person name="James T.Y."/>
            <person name="O'Malley M.A."/>
            <person name="Stajich J.E."/>
            <person name="Spatafora J.W."/>
            <person name="Visel A."/>
            <person name="Grigoriev I.V."/>
        </authorList>
    </citation>
    <scope>NUCLEOTIDE SEQUENCE [LARGE SCALE GENOMIC DNA]</scope>
    <source>
        <strain evidence="2 3">NRRL 3301</strain>
    </source>
</reference>
<proteinExistence type="predicted"/>
<dbReference type="AlphaFoldDB" id="A0A1X2GF07"/>
<organism evidence="2 3">
    <name type="scientific">Hesseltinella vesiculosa</name>
    <dbReference type="NCBI Taxonomy" id="101127"/>
    <lineage>
        <taxon>Eukaryota</taxon>
        <taxon>Fungi</taxon>
        <taxon>Fungi incertae sedis</taxon>
        <taxon>Mucoromycota</taxon>
        <taxon>Mucoromycotina</taxon>
        <taxon>Mucoromycetes</taxon>
        <taxon>Mucorales</taxon>
        <taxon>Cunninghamellaceae</taxon>
        <taxon>Hesseltinella</taxon>
    </lineage>
</organism>
<comment type="caution">
    <text evidence="2">The sequence shown here is derived from an EMBL/GenBank/DDBJ whole genome shotgun (WGS) entry which is preliminary data.</text>
</comment>
<evidence type="ECO:0000259" key="1">
    <source>
        <dbReference type="PROSITE" id="PS50181"/>
    </source>
</evidence>
<feature type="domain" description="F-box" evidence="1">
    <location>
        <begin position="1"/>
        <end position="29"/>
    </location>
</feature>
<sequence length="252" mass="28644">MTINALPSEIHYHILHYLPSKDITKLAYIACLADTATLLLTERARASMKEGWRLMIGAVTRLSHVENDRESVYEEGIEHVCQFSHVNPRTLQLYFTVQTISDDGYCSLVNIAPVQAQFNIVPGDLGSNSAQQCIFLPADSTTNFQINLVKENAKTQLLEYATSLDDSFTGQLATRDHSSLTSEAANNLCLQESVGMWLHFRLVPCSEELRQQPPLYPILSLHLDTLETSATWWWDVLDQYETAGYFIDHRYW</sequence>
<evidence type="ECO:0000313" key="2">
    <source>
        <dbReference type="EMBL" id="ORX52331.1"/>
    </source>
</evidence>
<gene>
    <name evidence="2" type="ORF">DM01DRAFT_1374956</name>
</gene>
<accession>A0A1X2GF07</accession>
<protein>
    <recommendedName>
        <fullName evidence="1">F-box domain-containing protein</fullName>
    </recommendedName>
</protein>
<name>A0A1X2GF07_9FUNG</name>
<dbReference type="OrthoDB" id="2274950at2759"/>